<dbReference type="GeneID" id="111124342"/>
<dbReference type="CDD" id="cd00104">
    <property type="entry name" value="KAZAL_FS"/>
    <property type="match status" value="2"/>
</dbReference>
<organism evidence="6 7">
    <name type="scientific">Crassostrea virginica</name>
    <name type="common">Eastern oyster</name>
    <dbReference type="NCBI Taxonomy" id="6565"/>
    <lineage>
        <taxon>Eukaryota</taxon>
        <taxon>Metazoa</taxon>
        <taxon>Spiralia</taxon>
        <taxon>Lophotrochozoa</taxon>
        <taxon>Mollusca</taxon>
        <taxon>Bivalvia</taxon>
        <taxon>Autobranchia</taxon>
        <taxon>Pteriomorphia</taxon>
        <taxon>Ostreida</taxon>
        <taxon>Ostreoidea</taxon>
        <taxon>Ostreidae</taxon>
        <taxon>Crassostrea</taxon>
    </lineage>
</organism>
<dbReference type="SMART" id="SM00280">
    <property type="entry name" value="KAZAL"/>
    <property type="match status" value="2"/>
</dbReference>
<dbReference type="Pfam" id="PF07648">
    <property type="entry name" value="Kazal_2"/>
    <property type="match status" value="2"/>
</dbReference>
<dbReference type="PANTHER" id="PTHR10913:SF45">
    <property type="entry name" value="FOLLISTATIN, ISOFORM A-RELATED"/>
    <property type="match status" value="1"/>
</dbReference>
<dbReference type="OrthoDB" id="126772at2759"/>
<dbReference type="KEGG" id="cvn:111124342"/>
<dbReference type="Gene3D" id="3.30.60.30">
    <property type="match status" value="2"/>
</dbReference>
<feature type="compositionally biased region" description="Low complexity" evidence="4">
    <location>
        <begin position="1"/>
        <end position="28"/>
    </location>
</feature>
<dbReference type="AlphaFoldDB" id="A0A8B8D5T9"/>
<evidence type="ECO:0000256" key="1">
    <source>
        <dbReference type="ARBA" id="ARBA00022690"/>
    </source>
</evidence>
<feature type="domain" description="Kazal-like" evidence="5">
    <location>
        <begin position="31"/>
        <end position="86"/>
    </location>
</feature>
<dbReference type="InterPro" id="IPR050653">
    <property type="entry name" value="Prot_Inhib_GrowthFact_Antg"/>
</dbReference>
<evidence type="ECO:0000313" key="6">
    <source>
        <dbReference type="Proteomes" id="UP000694844"/>
    </source>
</evidence>
<dbReference type="SUPFAM" id="SSF100895">
    <property type="entry name" value="Kazal-type serine protease inhibitors"/>
    <property type="match status" value="2"/>
</dbReference>
<evidence type="ECO:0000256" key="2">
    <source>
        <dbReference type="ARBA" id="ARBA00022900"/>
    </source>
</evidence>
<accession>A0A8B8D5T9</accession>
<sequence>MTTTTSTTTTTTSPTTTSTRPPTTKSTTLDPNQQLFCDNKDLITCPTTVGHVCASDGVIYKNDCEFAKAKCSDGSLSIQSISLCNQHTTTSRPTTLDANQQLFCDNKDFISCPSTTKHVCASDGVVYNNDCEFAKAKCTNGALTLQPPHFVNTPTEHYSTLIFSHTTCTRKTALFSFKLRNPVRKYSDQKDSIGDV</sequence>
<dbReference type="GO" id="GO:0030154">
    <property type="term" value="P:cell differentiation"/>
    <property type="evidence" value="ECO:0007669"/>
    <property type="project" value="TreeGrafter"/>
</dbReference>
<dbReference type="PROSITE" id="PS51465">
    <property type="entry name" value="KAZAL_2"/>
    <property type="match status" value="2"/>
</dbReference>
<dbReference type="Proteomes" id="UP000694844">
    <property type="component" value="Chromosome 3"/>
</dbReference>
<dbReference type="GO" id="GO:0004867">
    <property type="term" value="F:serine-type endopeptidase inhibitor activity"/>
    <property type="evidence" value="ECO:0007669"/>
    <property type="project" value="UniProtKB-KW"/>
</dbReference>
<dbReference type="GO" id="GO:0005576">
    <property type="term" value="C:extracellular region"/>
    <property type="evidence" value="ECO:0007669"/>
    <property type="project" value="TreeGrafter"/>
</dbReference>
<evidence type="ECO:0000313" key="7">
    <source>
        <dbReference type="RefSeq" id="XP_022322899.1"/>
    </source>
</evidence>
<name>A0A8B8D5T9_CRAVI</name>
<keyword evidence="1" id="KW-0646">Protease inhibitor</keyword>
<dbReference type="PANTHER" id="PTHR10913">
    <property type="entry name" value="FOLLISTATIN-RELATED"/>
    <property type="match status" value="1"/>
</dbReference>
<evidence type="ECO:0000259" key="5">
    <source>
        <dbReference type="PROSITE" id="PS51465"/>
    </source>
</evidence>
<keyword evidence="3" id="KW-1015">Disulfide bond</keyword>
<keyword evidence="6" id="KW-1185">Reference proteome</keyword>
<feature type="domain" description="Kazal-like" evidence="5">
    <location>
        <begin position="98"/>
        <end position="155"/>
    </location>
</feature>
<gene>
    <name evidence="7" type="primary">LOC111124342</name>
</gene>
<protein>
    <submittedName>
        <fullName evidence="7">Ovomucoid-like</fullName>
    </submittedName>
</protein>
<keyword evidence="2" id="KW-0722">Serine protease inhibitor</keyword>
<evidence type="ECO:0000256" key="4">
    <source>
        <dbReference type="SAM" id="MobiDB-lite"/>
    </source>
</evidence>
<feature type="region of interest" description="Disordered" evidence="4">
    <location>
        <begin position="1"/>
        <end position="30"/>
    </location>
</feature>
<dbReference type="InterPro" id="IPR036058">
    <property type="entry name" value="Kazal_dom_sf"/>
</dbReference>
<dbReference type="InterPro" id="IPR002350">
    <property type="entry name" value="Kazal_dom"/>
</dbReference>
<proteinExistence type="predicted"/>
<dbReference type="RefSeq" id="XP_022322899.1">
    <property type="nucleotide sequence ID" value="XM_022467191.1"/>
</dbReference>
<evidence type="ECO:0000256" key="3">
    <source>
        <dbReference type="ARBA" id="ARBA00023157"/>
    </source>
</evidence>
<reference evidence="7" key="1">
    <citation type="submission" date="2025-08" db="UniProtKB">
        <authorList>
            <consortium name="RefSeq"/>
        </authorList>
    </citation>
    <scope>IDENTIFICATION</scope>
    <source>
        <tissue evidence="7">Whole sample</tissue>
    </source>
</reference>